<organism evidence="1 2">
    <name type="scientific">Pseudomonas savastanoi pv. nerii</name>
    <dbReference type="NCBI Taxonomy" id="360921"/>
    <lineage>
        <taxon>Bacteria</taxon>
        <taxon>Pseudomonadati</taxon>
        <taxon>Pseudomonadota</taxon>
        <taxon>Gammaproteobacteria</taxon>
        <taxon>Pseudomonadales</taxon>
        <taxon>Pseudomonadaceae</taxon>
        <taxon>Pseudomonas</taxon>
    </lineage>
</organism>
<dbReference type="Proteomes" id="UP000268636">
    <property type="component" value="Unassembled WGS sequence"/>
</dbReference>
<reference evidence="1 2" key="1">
    <citation type="submission" date="2018-08" db="EMBL/GenBank/DDBJ databases">
        <title>Recombination of ecologically and evolutionarily significant loci maintains genetic cohesion in the Pseudomonas syringae species complex.</title>
        <authorList>
            <person name="Dillon M."/>
            <person name="Thakur S."/>
            <person name="Almeida R.N.D."/>
            <person name="Weir B.S."/>
            <person name="Guttman D.S."/>
        </authorList>
    </citation>
    <scope>NUCLEOTIDE SEQUENCE [LARGE SCALE GENOMIC DNA]</scope>
    <source>
        <strain evidence="1 2">ICMP 13786</strain>
    </source>
</reference>
<accession>A0AB74BIF5</accession>
<evidence type="ECO:0000313" key="1">
    <source>
        <dbReference type="EMBL" id="RMT76166.1"/>
    </source>
</evidence>
<comment type="caution">
    <text evidence="1">The sequence shown here is derived from an EMBL/GenBank/DDBJ whole genome shotgun (WGS) entry which is preliminary data.</text>
</comment>
<evidence type="ECO:0000313" key="2">
    <source>
        <dbReference type="Proteomes" id="UP000268636"/>
    </source>
</evidence>
<name>A0AB74BIF5_PSESS</name>
<protein>
    <recommendedName>
        <fullName evidence="3">Transposase</fullName>
    </recommendedName>
</protein>
<dbReference type="AlphaFoldDB" id="A0AB74BIF5"/>
<dbReference type="EMBL" id="RBTN01000155">
    <property type="protein sequence ID" value="RMT76166.1"/>
    <property type="molecule type" value="Genomic_DNA"/>
</dbReference>
<proteinExistence type="predicted"/>
<evidence type="ECO:0008006" key="3">
    <source>
        <dbReference type="Google" id="ProtNLM"/>
    </source>
</evidence>
<gene>
    <name evidence="1" type="ORF">ALP42_200134</name>
</gene>
<sequence length="91" mass="10640">MALPRLVHNGDGWIMIWPLMQPLQCLYQWACCRIGIELDDTQQRRQKTRHSRLFGRQFGVKNIVWRTHQRTNIVQGLAQFVLSNSGIHSLA</sequence>